<dbReference type="EMBL" id="BEGY01000233">
    <property type="protein sequence ID" value="GAX86142.1"/>
    <property type="molecule type" value="Genomic_DNA"/>
</dbReference>
<accession>A0A250XT95</accession>
<dbReference type="Proteomes" id="UP000232323">
    <property type="component" value="Unassembled WGS sequence"/>
</dbReference>
<organism evidence="1 2">
    <name type="scientific">Chlamydomonas eustigma</name>
    <dbReference type="NCBI Taxonomy" id="1157962"/>
    <lineage>
        <taxon>Eukaryota</taxon>
        <taxon>Viridiplantae</taxon>
        <taxon>Chlorophyta</taxon>
        <taxon>core chlorophytes</taxon>
        <taxon>Chlorophyceae</taxon>
        <taxon>CS clade</taxon>
        <taxon>Chlamydomonadales</taxon>
        <taxon>Chlamydomonadaceae</taxon>
        <taxon>Chlamydomonas</taxon>
    </lineage>
</organism>
<keyword evidence="2" id="KW-1185">Reference proteome</keyword>
<gene>
    <name evidence="1" type="ORF">CEUSTIGMA_g13555.t1</name>
</gene>
<name>A0A250XT95_9CHLO</name>
<evidence type="ECO:0000313" key="1">
    <source>
        <dbReference type="EMBL" id="GAX86142.1"/>
    </source>
</evidence>
<proteinExistence type="predicted"/>
<protein>
    <submittedName>
        <fullName evidence="1">Uncharacterized protein</fullName>
    </submittedName>
</protein>
<reference evidence="1 2" key="1">
    <citation type="submission" date="2017-08" db="EMBL/GenBank/DDBJ databases">
        <title>Acidophilic green algal genome provides insights into adaptation to an acidic environment.</title>
        <authorList>
            <person name="Hirooka S."/>
            <person name="Hirose Y."/>
            <person name="Kanesaki Y."/>
            <person name="Higuchi S."/>
            <person name="Fujiwara T."/>
            <person name="Onuma R."/>
            <person name="Era A."/>
            <person name="Ohbayashi R."/>
            <person name="Uzuka A."/>
            <person name="Nozaki H."/>
            <person name="Yoshikawa H."/>
            <person name="Miyagishima S.Y."/>
        </authorList>
    </citation>
    <scope>NUCLEOTIDE SEQUENCE [LARGE SCALE GENOMIC DNA]</scope>
    <source>
        <strain evidence="1 2">NIES-2499</strain>
    </source>
</reference>
<evidence type="ECO:0000313" key="2">
    <source>
        <dbReference type="Proteomes" id="UP000232323"/>
    </source>
</evidence>
<comment type="caution">
    <text evidence="1">The sequence shown here is derived from an EMBL/GenBank/DDBJ whole genome shotgun (WGS) entry which is preliminary data.</text>
</comment>
<dbReference type="AlphaFoldDB" id="A0A250XT95"/>
<sequence>MVFTQMGDWFMGHIQPNLSQLNASLDDLKCKVVLSFHESDSFKGAVELRDNNLLVTSEESKQLRVFKDLADKLRECADRGDMVIKLQRANRKETEVTEGVKLLSGQFKSWLCRESVDSSFLADLEEIPLTDFKDALLCVLRDYETAARPMQGFNTATHFEKQMGNISGQTCPYAPTVIGEGNVLILGPLQPEEEDFANLLSGLKVDGLPVYEPSTILNDGGGTLGILTWEQLQATLPGQCWVSGEIIINHSLEQLRESSTVATYMFDASFLNTLTGVDKQFFFFEDAKRCWIDDAKGPQKEKRKRDVHATTKSVQKFVGLLDKTVGKRWKKCIVEKRPLQGNSYAYCLSHDVPLEFDEEDVSRVRKKLVYILATGQRF</sequence>